<keyword evidence="3" id="KW-0808">Transferase</keyword>
<dbReference type="SMART" id="SM00317">
    <property type="entry name" value="SET"/>
    <property type="match status" value="1"/>
</dbReference>
<feature type="compositionally biased region" description="Basic residues" evidence="7">
    <location>
        <begin position="816"/>
        <end position="825"/>
    </location>
</feature>
<evidence type="ECO:0000259" key="8">
    <source>
        <dbReference type="PROSITE" id="PS50280"/>
    </source>
</evidence>
<dbReference type="PROSITE" id="PS50280">
    <property type="entry name" value="SET"/>
    <property type="match status" value="1"/>
</dbReference>
<dbReference type="InterPro" id="IPR025778">
    <property type="entry name" value="Hist-Lys_N-MeTrfase_plant"/>
</dbReference>
<dbReference type="InterPro" id="IPR046341">
    <property type="entry name" value="SET_dom_sf"/>
</dbReference>
<dbReference type="PROSITE" id="PS51576">
    <property type="entry name" value="SAM_MT43_EZ"/>
    <property type="match status" value="1"/>
</dbReference>
<evidence type="ECO:0000256" key="7">
    <source>
        <dbReference type="SAM" id="MobiDB-lite"/>
    </source>
</evidence>
<dbReference type="PANTHER" id="PTHR45747:SF14">
    <property type="entry name" value="HISTONE-LYSINE N-METHYLTRANSFERASE EZA1"/>
    <property type="match status" value="1"/>
</dbReference>
<dbReference type="GO" id="GO:0032259">
    <property type="term" value="P:methylation"/>
    <property type="evidence" value="ECO:0007669"/>
    <property type="project" value="UniProtKB-KW"/>
</dbReference>
<dbReference type="InterPro" id="IPR058609">
    <property type="entry name" value="HTH_CLF-like"/>
</dbReference>
<dbReference type="InterPro" id="IPR026489">
    <property type="entry name" value="CXC_dom"/>
</dbReference>
<dbReference type="GO" id="GO:0031507">
    <property type="term" value="P:heterochromatin formation"/>
    <property type="evidence" value="ECO:0007669"/>
    <property type="project" value="TreeGrafter"/>
</dbReference>
<dbReference type="PROSITE" id="PS51633">
    <property type="entry name" value="CXC"/>
    <property type="match status" value="1"/>
</dbReference>
<evidence type="ECO:0000256" key="5">
    <source>
        <dbReference type="ARBA" id="ARBA00023242"/>
    </source>
</evidence>
<dbReference type="Gene3D" id="2.170.270.10">
    <property type="entry name" value="SET domain"/>
    <property type="match status" value="1"/>
</dbReference>
<keyword evidence="11" id="KW-1185">Reference proteome</keyword>
<evidence type="ECO:0000259" key="9">
    <source>
        <dbReference type="PROSITE" id="PS51633"/>
    </source>
</evidence>
<feature type="region of interest" description="Disordered" evidence="7">
    <location>
        <begin position="1"/>
        <end position="23"/>
    </location>
</feature>
<gene>
    <name evidence="10" type="ORF">NCGR_LOCUS1542</name>
</gene>
<dbReference type="SMART" id="SM01114">
    <property type="entry name" value="CXC"/>
    <property type="match status" value="1"/>
</dbReference>
<sequence length="825" mass="92091">MASSSKASDSSSQRSKRSDQGMMCRDAAAASTVPIHGNLTQLIRQIKSGRLAYIKFSQSDVAVDWVFGSLCRRNWEANRKTLQRHSCALFDVAAAAEVASRGTDGGNALSQRAAEGQSRFTGSDLANGIAERDLVYMQEENLAVGTLVLSSSGAAAQRTVVRFVKLPLVERILRTPLGSSWTSMVLLPTPSPSDYVLLCCFAIFLGAHDLMCQIDLRRRNQRMADDQSVVGRRRIYYDPVGNEALICSDSDEEIPEPEEEKHFFTEGEDQLIWRATQEHGLNREVVNVLCQFIDATPSEIEERSEVLFEKNEKHSASSDKIESQLSLDKTMDAVLDSFDNLFCRRCLVFDCRLHGCSQNLVFPCEKQPYSLEPDENKKPCGHQCYLRWREGFQEMHDDGLGGCATYTMESGTASHKVDVNIMSESEDSNREKGNIRSMTLVGTTTTTTTKPLSPKLVGTSGSKIISSVSAEESTTPPSADTSETENVSSDLPPSSLRKHKISKHGPSCLIARNLLSGLKTCMEVANYMYNNGAAMAKRPLLNKSISGDFEETEQDYMEQDMVARTRIYRRRGRNRKLKYTWKSAGHPTVRKRIGDGKQWYTQYNPCVCQQMCGKDCPCVENGTCCEKYCGCSKSCKNKFRGCHCAKSQCRSRQCPCFAANRECDPDVCRNCWVSCGDGSLGEPPARGDGYQCGNMKLLLKQQQRILLGRSDVAGWGAFIKNPVHKNDYLGEYTGELISHKEADKRGKIYDRANSSFLFDLNDQVMLVAGDHRVGIYAKEHIEASEELFYDYRYGPDQAPAWARRPEGSKKDEASVSHHRAHKVAR</sequence>
<dbReference type="Proteomes" id="UP000604825">
    <property type="component" value="Unassembled WGS sequence"/>
</dbReference>
<evidence type="ECO:0000256" key="2">
    <source>
        <dbReference type="ARBA" id="ARBA00022603"/>
    </source>
</evidence>
<organism evidence="10 11">
    <name type="scientific">Miscanthus lutarioriparius</name>
    <dbReference type="NCBI Taxonomy" id="422564"/>
    <lineage>
        <taxon>Eukaryota</taxon>
        <taxon>Viridiplantae</taxon>
        <taxon>Streptophyta</taxon>
        <taxon>Embryophyta</taxon>
        <taxon>Tracheophyta</taxon>
        <taxon>Spermatophyta</taxon>
        <taxon>Magnoliopsida</taxon>
        <taxon>Liliopsida</taxon>
        <taxon>Poales</taxon>
        <taxon>Poaceae</taxon>
        <taxon>PACMAD clade</taxon>
        <taxon>Panicoideae</taxon>
        <taxon>Andropogonodae</taxon>
        <taxon>Andropogoneae</taxon>
        <taxon>Saccharinae</taxon>
        <taxon>Miscanthus</taxon>
    </lineage>
</organism>
<accession>A0A811M9Q5</accession>
<dbReference type="Pfam" id="PF18264">
    <property type="entry name" value="preSET_CXC"/>
    <property type="match status" value="1"/>
</dbReference>
<feature type="domain" description="SET" evidence="8">
    <location>
        <begin position="703"/>
        <end position="792"/>
    </location>
</feature>
<keyword evidence="2" id="KW-0489">Methyltransferase</keyword>
<dbReference type="InterPro" id="IPR001214">
    <property type="entry name" value="SET_dom"/>
</dbReference>
<dbReference type="GO" id="GO:0003682">
    <property type="term" value="F:chromatin binding"/>
    <property type="evidence" value="ECO:0007669"/>
    <property type="project" value="TreeGrafter"/>
</dbReference>
<dbReference type="OrthoDB" id="6141102at2759"/>
<name>A0A811M9Q5_9POAL</name>
<feature type="region of interest" description="Disordered" evidence="7">
    <location>
        <begin position="424"/>
        <end position="502"/>
    </location>
</feature>
<feature type="compositionally biased region" description="Polar residues" evidence="7">
    <location>
        <begin position="459"/>
        <end position="492"/>
    </location>
</feature>
<comment type="catalytic activity">
    <reaction evidence="6">
        <text>L-lysyl(27)-[histone H3] + 3 S-adenosyl-L-methionine = N(6),N(6),N(6)-trimethyl-L-lysyl(27)-[histone H3] + 3 S-adenosyl-L-homocysteine + 3 H(+)</text>
        <dbReference type="Rhea" id="RHEA:60292"/>
        <dbReference type="Rhea" id="RHEA-COMP:15535"/>
        <dbReference type="Rhea" id="RHEA-COMP:15548"/>
        <dbReference type="ChEBI" id="CHEBI:15378"/>
        <dbReference type="ChEBI" id="CHEBI:29969"/>
        <dbReference type="ChEBI" id="CHEBI:57856"/>
        <dbReference type="ChEBI" id="CHEBI:59789"/>
        <dbReference type="ChEBI" id="CHEBI:61961"/>
        <dbReference type="EC" id="2.1.1.356"/>
    </reaction>
</comment>
<dbReference type="PANTHER" id="PTHR45747">
    <property type="entry name" value="HISTONE-LYSINE N-METHYLTRANSFERASE E(Z)"/>
    <property type="match status" value="1"/>
</dbReference>
<evidence type="ECO:0000313" key="11">
    <source>
        <dbReference type="Proteomes" id="UP000604825"/>
    </source>
</evidence>
<dbReference type="InterPro" id="IPR041355">
    <property type="entry name" value="Pre-SET_CXC"/>
</dbReference>
<evidence type="ECO:0000313" key="10">
    <source>
        <dbReference type="EMBL" id="CAD6203344.1"/>
    </source>
</evidence>
<keyword evidence="5" id="KW-0539">Nucleus</keyword>
<reference evidence="10" key="1">
    <citation type="submission" date="2020-10" db="EMBL/GenBank/DDBJ databases">
        <authorList>
            <person name="Han B."/>
            <person name="Lu T."/>
            <person name="Zhao Q."/>
            <person name="Huang X."/>
            <person name="Zhao Y."/>
        </authorList>
    </citation>
    <scope>NUCLEOTIDE SEQUENCE</scope>
</reference>
<feature type="compositionally biased region" description="Basic and acidic residues" evidence="7">
    <location>
        <begin position="803"/>
        <end position="815"/>
    </location>
</feature>
<evidence type="ECO:0000256" key="1">
    <source>
        <dbReference type="ARBA" id="ARBA00004123"/>
    </source>
</evidence>
<dbReference type="SUPFAM" id="SSF82199">
    <property type="entry name" value="SET domain"/>
    <property type="match status" value="1"/>
</dbReference>
<evidence type="ECO:0000256" key="4">
    <source>
        <dbReference type="ARBA" id="ARBA00022691"/>
    </source>
</evidence>
<protein>
    <submittedName>
        <fullName evidence="10">Uncharacterized protein</fullName>
    </submittedName>
</protein>
<dbReference type="GO" id="GO:0031519">
    <property type="term" value="C:PcG protein complex"/>
    <property type="evidence" value="ECO:0007669"/>
    <property type="project" value="InterPro"/>
</dbReference>
<feature type="compositionally biased region" description="Low complexity" evidence="7">
    <location>
        <begin position="1"/>
        <end position="13"/>
    </location>
</feature>
<evidence type="ECO:0000256" key="6">
    <source>
        <dbReference type="ARBA" id="ARBA00048568"/>
    </source>
</evidence>
<keyword evidence="4" id="KW-0949">S-adenosyl-L-methionine</keyword>
<dbReference type="AlphaFoldDB" id="A0A811M9Q5"/>
<feature type="region of interest" description="Disordered" evidence="7">
    <location>
        <begin position="800"/>
        <end position="825"/>
    </location>
</feature>
<dbReference type="InterPro" id="IPR045318">
    <property type="entry name" value="EZH1/2-like"/>
</dbReference>
<dbReference type="EMBL" id="CAJGYO010000001">
    <property type="protein sequence ID" value="CAD6203344.1"/>
    <property type="molecule type" value="Genomic_DNA"/>
</dbReference>
<proteinExistence type="predicted"/>
<dbReference type="Pfam" id="PF25996">
    <property type="entry name" value="HTH_CLF_N"/>
    <property type="match status" value="1"/>
</dbReference>
<evidence type="ECO:0000256" key="3">
    <source>
        <dbReference type="ARBA" id="ARBA00022679"/>
    </source>
</evidence>
<comment type="subcellular location">
    <subcellularLocation>
        <location evidence="1">Nucleus</location>
    </subcellularLocation>
</comment>
<comment type="caution">
    <text evidence="10">The sequence shown here is derived from an EMBL/GenBank/DDBJ whole genome shotgun (WGS) entry which is preliminary data.</text>
</comment>
<dbReference type="GO" id="GO:0140951">
    <property type="term" value="F:histone H3K27 trimethyltransferase activity"/>
    <property type="evidence" value="ECO:0007669"/>
    <property type="project" value="UniProtKB-EC"/>
</dbReference>
<feature type="domain" description="CXC" evidence="9">
    <location>
        <begin position="584"/>
        <end position="688"/>
    </location>
</feature>
<dbReference type="InterPro" id="IPR033467">
    <property type="entry name" value="Tesmin/TSO1-like_CXC"/>
</dbReference>